<dbReference type="InterPro" id="IPR004147">
    <property type="entry name" value="ABC1_dom"/>
</dbReference>
<dbReference type="Proteomes" id="UP001055439">
    <property type="component" value="Chromosome 1"/>
</dbReference>
<feature type="domain" description="ABC1 atypical kinase-like" evidence="1">
    <location>
        <begin position="35"/>
        <end position="86"/>
    </location>
</feature>
<dbReference type="PANTHER" id="PTHR43173:SF28">
    <property type="entry name" value="AARF DOMAIN CONTAINING KINASE 5"/>
    <property type="match status" value="1"/>
</dbReference>
<sequence length="126" mass="14467">MTCVLFCSQILFKRQRTLREQPDISGVIKLSEFLVDDVEFMRNSNINPREVAKSLMDIFAQMIFVHGFVHGDPHPGNILVSREGRTGFSIALGTQLSNEEKRLLKQELRSLKMDDISAFMEYTDDL</sequence>
<organism evidence="2 3">
    <name type="scientific">Musa troglodytarum</name>
    <name type="common">fe'i banana</name>
    <dbReference type="NCBI Taxonomy" id="320322"/>
    <lineage>
        <taxon>Eukaryota</taxon>
        <taxon>Viridiplantae</taxon>
        <taxon>Streptophyta</taxon>
        <taxon>Embryophyta</taxon>
        <taxon>Tracheophyta</taxon>
        <taxon>Spermatophyta</taxon>
        <taxon>Magnoliopsida</taxon>
        <taxon>Liliopsida</taxon>
        <taxon>Zingiberales</taxon>
        <taxon>Musaceae</taxon>
        <taxon>Musa</taxon>
    </lineage>
</organism>
<evidence type="ECO:0000313" key="3">
    <source>
        <dbReference type="Proteomes" id="UP001055439"/>
    </source>
</evidence>
<name>A0A9E7JAL6_9LILI</name>
<evidence type="ECO:0000313" key="2">
    <source>
        <dbReference type="EMBL" id="URD73352.1"/>
    </source>
</evidence>
<evidence type="ECO:0000259" key="1">
    <source>
        <dbReference type="Pfam" id="PF03109"/>
    </source>
</evidence>
<gene>
    <name evidence="2" type="ORF">MUK42_36678</name>
</gene>
<dbReference type="InterPro" id="IPR051130">
    <property type="entry name" value="Mito_struct-func_regulator"/>
</dbReference>
<dbReference type="Pfam" id="PF03109">
    <property type="entry name" value="ABC1"/>
    <property type="match status" value="1"/>
</dbReference>
<proteinExistence type="predicted"/>
<dbReference type="OrthoDB" id="427480at2759"/>
<accession>A0A9E7JAL6</accession>
<reference evidence="2" key="1">
    <citation type="submission" date="2022-05" db="EMBL/GenBank/DDBJ databases">
        <title>The Musa troglodytarum L. genome provides insights into the mechanism of non-climacteric behaviour and enrichment of carotenoids.</title>
        <authorList>
            <person name="Wang J."/>
        </authorList>
    </citation>
    <scope>NUCLEOTIDE SEQUENCE</scope>
    <source>
        <tissue evidence="2">Leaf</tissue>
    </source>
</reference>
<dbReference type="PANTHER" id="PTHR43173">
    <property type="entry name" value="ABC1 FAMILY PROTEIN"/>
    <property type="match status" value="1"/>
</dbReference>
<dbReference type="EMBL" id="CP097502">
    <property type="protein sequence ID" value="URD73352.1"/>
    <property type="molecule type" value="Genomic_DNA"/>
</dbReference>
<protein>
    <submittedName>
        <fullName evidence="2">ABC1 family</fullName>
    </submittedName>
</protein>
<keyword evidence="3" id="KW-1185">Reference proteome</keyword>
<dbReference type="AlphaFoldDB" id="A0A9E7JAL6"/>
<dbReference type="SUPFAM" id="SSF56112">
    <property type="entry name" value="Protein kinase-like (PK-like)"/>
    <property type="match status" value="1"/>
</dbReference>
<dbReference type="InterPro" id="IPR011009">
    <property type="entry name" value="Kinase-like_dom_sf"/>
</dbReference>